<reference evidence="2 3" key="1">
    <citation type="submission" date="2023-10" db="EMBL/GenBank/DDBJ databases">
        <title>A novel Glycoside Hydrolase 43-Like Enzyme from Clostrdium boliviensis is an Endo-xylanase, and a Candidate for Xylooligosaccharides Production from Different Xylan Substrates.</title>
        <authorList>
            <person name="Alvarez M.T."/>
            <person name="Rocabado-Villegas L.R."/>
            <person name="Salas-Veizaga D.M."/>
            <person name="Linares-Pasten J.A."/>
            <person name="Gudmundsdottir E.E."/>
            <person name="Hreggvidsson G.O."/>
            <person name="Adlercreutz P."/>
            <person name="Nordberg Karlsson E."/>
        </authorList>
    </citation>
    <scope>NUCLEOTIDE SEQUENCE [LARGE SCALE GENOMIC DNA]</scope>
    <source>
        <strain evidence="2 3">E-1</strain>
    </source>
</reference>
<sequence>MKEKKPFIFGLIVGITLIAIGLMVNTNYYSILILAMGFGFGFSSIVQLIRISYYQIPTHQSKYENQKKEAYINSVDERKQFLRAKSGIITYQFMAFSLLILDFVLALLRVEAWVIGMIFILFILQWVINSIVYHYLERRQ</sequence>
<evidence type="ECO:0000313" key="2">
    <source>
        <dbReference type="EMBL" id="MDW2800892.1"/>
    </source>
</evidence>
<evidence type="ECO:0000313" key="3">
    <source>
        <dbReference type="Proteomes" id="UP001276854"/>
    </source>
</evidence>
<keyword evidence="3" id="KW-1185">Reference proteome</keyword>
<gene>
    <name evidence="2" type="ORF">RZO55_25310</name>
</gene>
<protein>
    <recommendedName>
        <fullName evidence="4">DUF3169 family protein</fullName>
    </recommendedName>
</protein>
<evidence type="ECO:0000256" key="1">
    <source>
        <dbReference type="SAM" id="Phobius"/>
    </source>
</evidence>
<keyword evidence="1" id="KW-1133">Transmembrane helix</keyword>
<keyword evidence="1" id="KW-0472">Membrane</keyword>
<proteinExistence type="predicted"/>
<feature type="transmembrane region" description="Helical" evidence="1">
    <location>
        <begin position="7"/>
        <end position="25"/>
    </location>
</feature>
<organism evidence="2 3">
    <name type="scientific">Clostridium boliviensis</name>
    <dbReference type="NCBI Taxonomy" id="318465"/>
    <lineage>
        <taxon>Bacteria</taxon>
        <taxon>Bacillati</taxon>
        <taxon>Bacillota</taxon>
        <taxon>Clostridia</taxon>
        <taxon>Eubacteriales</taxon>
        <taxon>Clostridiaceae</taxon>
        <taxon>Clostridium</taxon>
    </lineage>
</organism>
<comment type="caution">
    <text evidence="2">The sequence shown here is derived from an EMBL/GenBank/DDBJ whole genome shotgun (WGS) entry which is preliminary data.</text>
</comment>
<dbReference type="RefSeq" id="WP_318067054.1">
    <property type="nucleotide sequence ID" value="NZ_JAWONS010000329.1"/>
</dbReference>
<name>A0ABU4GXF7_9CLOT</name>
<keyword evidence="1" id="KW-0812">Transmembrane</keyword>
<feature type="transmembrane region" description="Helical" evidence="1">
    <location>
        <begin position="88"/>
        <end position="108"/>
    </location>
</feature>
<accession>A0ABU4GXF7</accession>
<feature type="transmembrane region" description="Helical" evidence="1">
    <location>
        <begin position="31"/>
        <end position="53"/>
    </location>
</feature>
<feature type="transmembrane region" description="Helical" evidence="1">
    <location>
        <begin position="114"/>
        <end position="136"/>
    </location>
</feature>
<dbReference type="EMBL" id="JAWONS010000329">
    <property type="protein sequence ID" value="MDW2800892.1"/>
    <property type="molecule type" value="Genomic_DNA"/>
</dbReference>
<evidence type="ECO:0008006" key="4">
    <source>
        <dbReference type="Google" id="ProtNLM"/>
    </source>
</evidence>
<dbReference type="Proteomes" id="UP001276854">
    <property type="component" value="Unassembled WGS sequence"/>
</dbReference>